<dbReference type="EMBL" id="JNGW01000090">
    <property type="protein sequence ID" value="KDR51808.1"/>
    <property type="molecule type" value="Genomic_DNA"/>
</dbReference>
<comment type="caution">
    <text evidence="1">The sequence shown here is derived from an EMBL/GenBank/DDBJ whole genome shotgun (WGS) entry which is preliminary data.</text>
</comment>
<accession>A0A069QG15</accession>
<dbReference type="Proteomes" id="UP000027442">
    <property type="component" value="Unassembled WGS sequence"/>
</dbReference>
<dbReference type="PATRIC" id="fig|1122985.7.peg.2164"/>
<dbReference type="HOGENOM" id="CLU_3064896_0_0_10"/>
<keyword evidence="2" id="KW-1185">Reference proteome</keyword>
<sequence>MMNGRNVLFFCLLFRLFIDTLSFSCMLNCTHKQSISPYKLNNGKKTKTYGLVGL</sequence>
<organism evidence="1 2">
    <name type="scientific">Hoylesella loescheii DSM 19665 = JCM 12249 = ATCC 15930</name>
    <dbReference type="NCBI Taxonomy" id="1122985"/>
    <lineage>
        <taxon>Bacteria</taxon>
        <taxon>Pseudomonadati</taxon>
        <taxon>Bacteroidota</taxon>
        <taxon>Bacteroidia</taxon>
        <taxon>Bacteroidales</taxon>
        <taxon>Prevotellaceae</taxon>
        <taxon>Hoylesella</taxon>
    </lineage>
</organism>
<dbReference type="AlphaFoldDB" id="A0A069QG15"/>
<proteinExistence type="predicted"/>
<evidence type="ECO:0000313" key="2">
    <source>
        <dbReference type="Proteomes" id="UP000027442"/>
    </source>
</evidence>
<reference evidence="1 2" key="1">
    <citation type="submission" date="2013-08" db="EMBL/GenBank/DDBJ databases">
        <authorList>
            <person name="Weinstock G."/>
            <person name="Sodergren E."/>
            <person name="Wylie T."/>
            <person name="Fulton L."/>
            <person name="Fulton R."/>
            <person name="Fronick C."/>
            <person name="O'Laughlin M."/>
            <person name="Godfrey J."/>
            <person name="Miner T."/>
            <person name="Herter B."/>
            <person name="Appelbaum E."/>
            <person name="Cordes M."/>
            <person name="Lek S."/>
            <person name="Wollam A."/>
            <person name="Pepin K.H."/>
            <person name="Palsikar V.B."/>
            <person name="Mitreva M."/>
            <person name="Wilson R.K."/>
        </authorList>
    </citation>
    <scope>NUCLEOTIDE SEQUENCE [LARGE SCALE GENOMIC DNA]</scope>
    <source>
        <strain evidence="1 2">ATCC 15930</strain>
    </source>
</reference>
<gene>
    <name evidence="1" type="ORF">HMPREF1991_02087</name>
</gene>
<protein>
    <submittedName>
        <fullName evidence="1">Uncharacterized protein</fullName>
    </submittedName>
</protein>
<evidence type="ECO:0000313" key="1">
    <source>
        <dbReference type="EMBL" id="KDR51808.1"/>
    </source>
</evidence>
<name>A0A069QG15_HOYLO</name>